<dbReference type="AlphaFoldDB" id="A0A4S8ZFK2"/>
<accession>A0A4S8ZFK2</accession>
<gene>
    <name evidence="2" type="ORF">D6D20_02812</name>
    <name evidence="1" type="ORF">D6D22_07837</name>
</gene>
<name>A0A4S8ZFK2_AURPU</name>
<dbReference type="EMBL" id="QZAL01000144">
    <property type="protein sequence ID" value="THW36113.1"/>
    <property type="molecule type" value="Genomic_DNA"/>
</dbReference>
<evidence type="ECO:0000313" key="2">
    <source>
        <dbReference type="EMBL" id="THW64598.1"/>
    </source>
</evidence>
<dbReference type="Proteomes" id="UP000310421">
    <property type="component" value="Unassembled WGS sequence"/>
</dbReference>
<protein>
    <submittedName>
        <fullName evidence="2">Uncharacterized protein</fullName>
    </submittedName>
</protein>
<dbReference type="Proteomes" id="UP000310687">
    <property type="component" value="Unassembled WGS sequence"/>
</dbReference>
<evidence type="ECO:0000313" key="1">
    <source>
        <dbReference type="EMBL" id="THW36113.1"/>
    </source>
</evidence>
<evidence type="ECO:0000313" key="3">
    <source>
        <dbReference type="Proteomes" id="UP000310421"/>
    </source>
</evidence>
<comment type="caution">
    <text evidence="2">The sequence shown here is derived from an EMBL/GenBank/DDBJ whole genome shotgun (WGS) entry which is preliminary data.</text>
</comment>
<sequence length="215" mass="24086">MILCLKSEAAQGVAEVFNLLEHVSVAARLSKALKAMSNKESVAYKAYRSWHDQQGKRGGRRGSYPSIRNFIIRTAVNAVFGHQPGTSQATNLKLVNAMVRRADILRGLELAFGAGAFVLLLGFDWKSRTEKAWDEATEAVLLSLSDDCPMLRRVCRLVERNVWAKVVKGEKLHGPKLNVEIWSERERLNKDLLTLLSYEGEEVNELEELEMGDAS</sequence>
<proteinExistence type="predicted"/>
<evidence type="ECO:0000313" key="4">
    <source>
        <dbReference type="Proteomes" id="UP000310687"/>
    </source>
</evidence>
<reference evidence="3 4" key="1">
    <citation type="submission" date="2018-10" db="EMBL/GenBank/DDBJ databases">
        <title>Fifty Aureobasidium pullulans genomes reveal a recombining polyextremotolerant generalist.</title>
        <authorList>
            <person name="Gostincar C."/>
            <person name="Turk M."/>
            <person name="Zajc J."/>
            <person name="Gunde-Cimerman N."/>
        </authorList>
    </citation>
    <scope>NUCLEOTIDE SEQUENCE [LARGE SCALE GENOMIC DNA]</scope>
    <source>
        <strain evidence="2 3">EXF-10751</strain>
        <strain evidence="1 4">EXF-11013</strain>
    </source>
</reference>
<organism evidence="2 3">
    <name type="scientific">Aureobasidium pullulans</name>
    <name type="common">Black yeast</name>
    <name type="synonym">Pullularia pullulans</name>
    <dbReference type="NCBI Taxonomy" id="5580"/>
    <lineage>
        <taxon>Eukaryota</taxon>
        <taxon>Fungi</taxon>
        <taxon>Dikarya</taxon>
        <taxon>Ascomycota</taxon>
        <taxon>Pezizomycotina</taxon>
        <taxon>Dothideomycetes</taxon>
        <taxon>Dothideomycetidae</taxon>
        <taxon>Dothideales</taxon>
        <taxon>Saccotheciaceae</taxon>
        <taxon>Aureobasidium</taxon>
    </lineage>
</organism>
<dbReference type="EMBL" id="QZAN01000019">
    <property type="protein sequence ID" value="THW64598.1"/>
    <property type="molecule type" value="Genomic_DNA"/>
</dbReference>